<dbReference type="AlphaFoldDB" id="A0AAD2D8Q6"/>
<dbReference type="Proteomes" id="UP001295684">
    <property type="component" value="Unassembled WGS sequence"/>
</dbReference>
<accession>A0AAD2D8Q6</accession>
<comment type="caution">
    <text evidence="1">The sequence shown here is derived from an EMBL/GenBank/DDBJ whole genome shotgun (WGS) entry which is preliminary data.</text>
</comment>
<sequence>MSSSKGLRPSKIDTTFSTSAEIESFVDFNMKSPIKGDPSKPMFQAHPDVKSSVYHTSPVTGSKLMSILSHSLHNYINPISYRGQCWQAIKDNYTNNKSAFIIEVAFVMTNFALFSHYRRSSIVGQKKKFVYQQYQRKKFLEESLRIKTTKKIGYKDYFLK</sequence>
<name>A0AAD2D8Q6_EUPCR</name>
<gene>
    <name evidence="1" type="ORF">ECRASSUSDP1_LOCUS25230</name>
</gene>
<reference evidence="1" key="1">
    <citation type="submission" date="2023-07" db="EMBL/GenBank/DDBJ databases">
        <authorList>
            <consortium name="AG Swart"/>
            <person name="Singh M."/>
            <person name="Singh A."/>
            <person name="Seah K."/>
            <person name="Emmerich C."/>
        </authorList>
    </citation>
    <scope>NUCLEOTIDE SEQUENCE</scope>
    <source>
        <strain evidence="1">DP1</strain>
    </source>
</reference>
<organism evidence="1 2">
    <name type="scientific">Euplotes crassus</name>
    <dbReference type="NCBI Taxonomy" id="5936"/>
    <lineage>
        <taxon>Eukaryota</taxon>
        <taxon>Sar</taxon>
        <taxon>Alveolata</taxon>
        <taxon>Ciliophora</taxon>
        <taxon>Intramacronucleata</taxon>
        <taxon>Spirotrichea</taxon>
        <taxon>Hypotrichia</taxon>
        <taxon>Euplotida</taxon>
        <taxon>Euplotidae</taxon>
        <taxon>Moneuplotes</taxon>
    </lineage>
</organism>
<dbReference type="EMBL" id="CAMPGE010026018">
    <property type="protein sequence ID" value="CAI2383720.1"/>
    <property type="molecule type" value="Genomic_DNA"/>
</dbReference>
<proteinExistence type="predicted"/>
<protein>
    <submittedName>
        <fullName evidence="1">Uncharacterized protein</fullName>
    </submittedName>
</protein>
<evidence type="ECO:0000313" key="1">
    <source>
        <dbReference type="EMBL" id="CAI2383720.1"/>
    </source>
</evidence>
<keyword evidence="2" id="KW-1185">Reference proteome</keyword>
<evidence type="ECO:0000313" key="2">
    <source>
        <dbReference type="Proteomes" id="UP001295684"/>
    </source>
</evidence>